<protein>
    <submittedName>
        <fullName evidence="1">Uncharacterized protein</fullName>
    </submittedName>
</protein>
<proteinExistence type="predicted"/>
<comment type="caution">
    <text evidence="1">The sequence shown here is derived from an EMBL/GenBank/DDBJ whole genome shotgun (WGS) entry which is preliminary data.</text>
</comment>
<reference evidence="1 2" key="2">
    <citation type="submission" date="2015-05" db="EMBL/GenBank/DDBJ databases">
        <authorList>
            <person name="Morales-Cruz A."/>
            <person name="Amrine K.C."/>
            <person name="Cantu D."/>
        </authorList>
    </citation>
    <scope>NUCLEOTIDE SEQUENCE [LARGE SCALE GENOMIC DNA]</scope>
    <source>
        <strain evidence="1">DA912</strain>
    </source>
</reference>
<keyword evidence="2" id="KW-1185">Reference proteome</keyword>
<dbReference type="EMBL" id="LCUC01000128">
    <property type="protein sequence ID" value="KKY36375.1"/>
    <property type="molecule type" value="Genomic_DNA"/>
</dbReference>
<dbReference type="AlphaFoldDB" id="A0A0G2I9F8"/>
<sequence length="92" mass="9842">MHENPSIIDDVESTLKTNDALGAEHITALNQEIEAMTAAKGLDTDAIAAATIEHLMANGAFVDPDQQDVEHKILYLTTGVINQVLAQDSDVV</sequence>
<dbReference type="OrthoDB" id="5231947at2759"/>
<gene>
    <name evidence="1" type="ORF">UCDDA912_g03635</name>
</gene>
<evidence type="ECO:0000313" key="2">
    <source>
        <dbReference type="Proteomes" id="UP000034680"/>
    </source>
</evidence>
<name>A0A0G2I9F8_9PEZI</name>
<organism evidence="1 2">
    <name type="scientific">Diaporthe ampelina</name>
    <dbReference type="NCBI Taxonomy" id="1214573"/>
    <lineage>
        <taxon>Eukaryota</taxon>
        <taxon>Fungi</taxon>
        <taxon>Dikarya</taxon>
        <taxon>Ascomycota</taxon>
        <taxon>Pezizomycotina</taxon>
        <taxon>Sordariomycetes</taxon>
        <taxon>Sordariomycetidae</taxon>
        <taxon>Diaporthales</taxon>
        <taxon>Diaporthaceae</taxon>
        <taxon>Diaporthe</taxon>
    </lineage>
</organism>
<accession>A0A0G2I9F8</accession>
<reference evidence="1 2" key="1">
    <citation type="submission" date="2015-05" db="EMBL/GenBank/DDBJ databases">
        <title>Distinctive expansion of gene families associated with plant cell wall degradation and secondary metabolism in the genomes of grapevine trunk pathogens.</title>
        <authorList>
            <person name="Lawrence D.P."/>
            <person name="Travadon R."/>
            <person name="Rolshausen P.E."/>
            <person name="Baumgartner K."/>
        </authorList>
    </citation>
    <scope>NUCLEOTIDE SEQUENCE [LARGE SCALE GENOMIC DNA]</scope>
    <source>
        <strain evidence="1">DA912</strain>
    </source>
</reference>
<evidence type="ECO:0000313" key="1">
    <source>
        <dbReference type="EMBL" id="KKY36375.1"/>
    </source>
</evidence>
<dbReference type="Proteomes" id="UP000034680">
    <property type="component" value="Unassembled WGS sequence"/>
</dbReference>